<gene>
    <name evidence="1" type="ORF">H8S44_06320</name>
</gene>
<proteinExistence type="predicted"/>
<accession>A0A923LBS8</accession>
<keyword evidence="2" id="KW-1185">Reference proteome</keyword>
<name>A0A923LBS8_9FIRM</name>
<dbReference type="EMBL" id="JACOOR010000003">
    <property type="protein sequence ID" value="MBC5659382.1"/>
    <property type="molecule type" value="Genomic_DNA"/>
</dbReference>
<evidence type="ECO:0000313" key="1">
    <source>
        <dbReference type="EMBL" id="MBC5659382.1"/>
    </source>
</evidence>
<comment type="caution">
    <text evidence="1">The sequence shown here is derived from an EMBL/GenBank/DDBJ whole genome shotgun (WGS) entry which is preliminary data.</text>
</comment>
<protein>
    <submittedName>
        <fullName evidence="1">Uncharacterized protein</fullName>
    </submittedName>
</protein>
<organism evidence="1 2">
    <name type="scientific">Anaerosacchariphilus hominis</name>
    <dbReference type="NCBI Taxonomy" id="2763017"/>
    <lineage>
        <taxon>Bacteria</taxon>
        <taxon>Bacillati</taxon>
        <taxon>Bacillota</taxon>
        <taxon>Clostridia</taxon>
        <taxon>Lachnospirales</taxon>
        <taxon>Lachnospiraceae</taxon>
        <taxon>Anaerosacchariphilus</taxon>
    </lineage>
</organism>
<dbReference type="Proteomes" id="UP000649345">
    <property type="component" value="Unassembled WGS sequence"/>
</dbReference>
<dbReference type="RefSeq" id="WP_186871745.1">
    <property type="nucleotide sequence ID" value="NZ_JACOOR010000003.1"/>
</dbReference>
<sequence>MNRRQKKKRGFNRDSVSEAIRRDCRRELEQEWEALQGMVKGRTYPEELFGPDRKNGESR</sequence>
<evidence type="ECO:0000313" key="2">
    <source>
        <dbReference type="Proteomes" id="UP000649345"/>
    </source>
</evidence>
<reference evidence="1" key="1">
    <citation type="submission" date="2020-08" db="EMBL/GenBank/DDBJ databases">
        <title>Genome public.</title>
        <authorList>
            <person name="Liu C."/>
            <person name="Sun Q."/>
        </authorList>
    </citation>
    <scope>NUCLEOTIDE SEQUENCE</scope>
    <source>
        <strain evidence="1">NSJ-68</strain>
    </source>
</reference>
<dbReference type="AlphaFoldDB" id="A0A923LBS8"/>